<gene>
    <name evidence="1" type="ORF">Dcar01_00995</name>
</gene>
<evidence type="ECO:0000313" key="1">
    <source>
        <dbReference type="EMBL" id="GAA5512281.1"/>
    </source>
</evidence>
<protein>
    <submittedName>
        <fullName evidence="1">Uncharacterized protein</fullName>
    </submittedName>
</protein>
<name>A0ABP9W4J0_9DEIO</name>
<comment type="caution">
    <text evidence="1">The sequence shown here is derived from an EMBL/GenBank/DDBJ whole genome shotgun (WGS) entry which is preliminary data.</text>
</comment>
<organism evidence="1 2">
    <name type="scientific">Deinococcus carri</name>
    <dbReference type="NCBI Taxonomy" id="1211323"/>
    <lineage>
        <taxon>Bacteria</taxon>
        <taxon>Thermotogati</taxon>
        <taxon>Deinococcota</taxon>
        <taxon>Deinococci</taxon>
        <taxon>Deinococcales</taxon>
        <taxon>Deinococcaceae</taxon>
        <taxon>Deinococcus</taxon>
    </lineage>
</organism>
<dbReference type="Proteomes" id="UP001401887">
    <property type="component" value="Unassembled WGS sequence"/>
</dbReference>
<proteinExistence type="predicted"/>
<reference evidence="1 2" key="1">
    <citation type="submission" date="2024-02" db="EMBL/GenBank/DDBJ databases">
        <title>Deinococcus carri NBRC 110142.</title>
        <authorList>
            <person name="Ichikawa N."/>
            <person name="Katano-Makiyama Y."/>
            <person name="Hidaka K."/>
        </authorList>
    </citation>
    <scope>NUCLEOTIDE SEQUENCE [LARGE SCALE GENOMIC DNA]</scope>
    <source>
        <strain evidence="1 2">NBRC 110142</strain>
    </source>
</reference>
<accession>A0ABP9W4J0</accession>
<evidence type="ECO:0000313" key="2">
    <source>
        <dbReference type="Proteomes" id="UP001401887"/>
    </source>
</evidence>
<sequence length="211" mass="23080">MFPDLNQRLAAVVAGYLSVGSGRERLWRLPDGTYTAHCPNFAAGERWEDLERGLHQAGMLTTVQARLGQALGVLHSTVHWRDALLIMLDVLSADSRLAQAEGTALATLGFEPDRAVDTTDRRVVLGTLRRVRAVLSLTQRLAFFDRPTFCRDAAGQFWLVCQTYAAHADAAPLLDILAAHGLEGRMLEVSPFAPAARLLMIRAVPVPAALR</sequence>
<keyword evidence="2" id="KW-1185">Reference proteome</keyword>
<dbReference type="EMBL" id="BAABRP010000002">
    <property type="protein sequence ID" value="GAA5512281.1"/>
    <property type="molecule type" value="Genomic_DNA"/>
</dbReference>